<organism evidence="4">
    <name type="scientific">Schizaphis graminum</name>
    <name type="common">Green bug aphid</name>
    <dbReference type="NCBI Taxonomy" id="13262"/>
    <lineage>
        <taxon>Eukaryota</taxon>
        <taxon>Metazoa</taxon>
        <taxon>Ecdysozoa</taxon>
        <taxon>Arthropoda</taxon>
        <taxon>Hexapoda</taxon>
        <taxon>Insecta</taxon>
        <taxon>Pterygota</taxon>
        <taxon>Neoptera</taxon>
        <taxon>Paraneoptera</taxon>
        <taxon>Hemiptera</taxon>
        <taxon>Sternorrhyncha</taxon>
        <taxon>Aphidomorpha</taxon>
        <taxon>Aphidoidea</taxon>
        <taxon>Aphididae</taxon>
        <taxon>Aphidini</taxon>
        <taxon>Schizaphis</taxon>
    </lineage>
</organism>
<feature type="transmembrane region" description="Helical" evidence="1">
    <location>
        <begin position="69"/>
        <end position="87"/>
    </location>
</feature>
<dbReference type="Pfam" id="PF03015">
    <property type="entry name" value="Sterile"/>
    <property type="match status" value="1"/>
</dbReference>
<evidence type="ECO:0000256" key="1">
    <source>
        <dbReference type="SAM" id="Phobius"/>
    </source>
</evidence>
<protein>
    <submittedName>
        <fullName evidence="4">Putative fatty acyl-CoA reductase</fullName>
    </submittedName>
</protein>
<feature type="domain" description="Fatty acyl-CoA reductase C-terminal" evidence="3">
    <location>
        <begin position="79"/>
        <end position="171"/>
    </location>
</feature>
<evidence type="ECO:0000256" key="2">
    <source>
        <dbReference type="SAM" id="SignalP"/>
    </source>
</evidence>
<dbReference type="PANTHER" id="PTHR11011">
    <property type="entry name" value="MALE STERILITY PROTEIN 2-RELATED"/>
    <property type="match status" value="1"/>
</dbReference>
<reference evidence="4" key="1">
    <citation type="submission" date="2018-04" db="EMBL/GenBank/DDBJ databases">
        <title>Transcriptome of Schizaphis graminum biotype I.</title>
        <authorList>
            <person name="Scully E.D."/>
            <person name="Geib S.M."/>
            <person name="Palmer N.A."/>
            <person name="Koch K."/>
            <person name="Bradshaw J."/>
            <person name="Heng-Moss T."/>
            <person name="Sarath G."/>
        </authorList>
    </citation>
    <scope>NUCLEOTIDE SEQUENCE</scope>
</reference>
<proteinExistence type="predicted"/>
<dbReference type="InterPro" id="IPR033640">
    <property type="entry name" value="FAR_C"/>
</dbReference>
<feature type="transmembrane region" description="Helical" evidence="1">
    <location>
        <begin position="184"/>
        <end position="204"/>
    </location>
</feature>
<gene>
    <name evidence="4" type="ORF">g.62356</name>
</gene>
<dbReference type="PANTHER" id="PTHR11011:SF45">
    <property type="entry name" value="FATTY ACYL-COA REDUCTASE CG8306-RELATED"/>
    <property type="match status" value="1"/>
</dbReference>
<dbReference type="EMBL" id="GGMR01007268">
    <property type="protein sequence ID" value="MBY19887.1"/>
    <property type="molecule type" value="Transcribed_RNA"/>
</dbReference>
<evidence type="ECO:0000313" key="4">
    <source>
        <dbReference type="EMBL" id="MBY19887.1"/>
    </source>
</evidence>
<feature type="signal peptide" evidence="2">
    <location>
        <begin position="1"/>
        <end position="21"/>
    </location>
</feature>
<keyword evidence="1" id="KW-1133">Transmembrane helix</keyword>
<keyword evidence="1" id="KW-0812">Transmembrane</keyword>
<dbReference type="GO" id="GO:0005777">
    <property type="term" value="C:peroxisome"/>
    <property type="evidence" value="ECO:0007669"/>
    <property type="project" value="TreeGrafter"/>
</dbReference>
<dbReference type="AlphaFoldDB" id="A0A2S2NRX6"/>
<feature type="transmembrane region" description="Helical" evidence="1">
    <location>
        <begin position="210"/>
        <end position="229"/>
    </location>
</feature>
<dbReference type="InterPro" id="IPR026055">
    <property type="entry name" value="FAR"/>
</dbReference>
<evidence type="ECO:0000259" key="3">
    <source>
        <dbReference type="Pfam" id="PF03015"/>
    </source>
</evidence>
<name>A0A2S2NRX6_SCHGA</name>
<keyword evidence="2" id="KW-0732">Signal</keyword>
<dbReference type="GO" id="GO:0080019">
    <property type="term" value="F:alcohol-forming very long-chain fatty acyl-CoA reductase activity"/>
    <property type="evidence" value="ECO:0007669"/>
    <property type="project" value="InterPro"/>
</dbReference>
<feature type="chain" id="PRO_5015502730" evidence="2">
    <location>
        <begin position="22"/>
        <end position="230"/>
    </location>
</feature>
<dbReference type="GO" id="GO:0035336">
    <property type="term" value="P:long-chain fatty-acyl-CoA metabolic process"/>
    <property type="evidence" value="ECO:0007669"/>
    <property type="project" value="TreeGrafter"/>
</dbReference>
<dbReference type="CDD" id="cd09071">
    <property type="entry name" value="FAR_C"/>
    <property type="match status" value="1"/>
</dbReference>
<sequence>MLFILIYVIILFDCSTPSVDGQTPVFHCTTSTCNPFRWQDISSVLTSTLHKYPIDGAVWYPNIKFLPSLFMYWISSAIFHFIPAYIFDAFAKSLGRKTLLIKLHKNVNRSLGNLAPFIFNEWKFDNARTLRLQEEMSVDDKSVFYIDPTSLKWTPYFINLTLGVRTYLLREDETTMKNALKKDFLLFIANCGIQLLVVIGIWYLSSVITGTPMLANFWAALIVIIFGYFF</sequence>
<keyword evidence="1" id="KW-0472">Membrane</keyword>
<accession>A0A2S2NRX6</accession>